<dbReference type="EMBL" id="JAUIRO010000003">
    <property type="protein sequence ID" value="KAK0722387.1"/>
    <property type="molecule type" value="Genomic_DNA"/>
</dbReference>
<sequence>MPRAYILRRGGGRKKDKRPAAQCCHHKHGISCAALEGWAHRPPQETVRLRRPTTSRAAAGCHIAQIAALLPVVVLPGSWPKSPVQSQTTSSMAQISLGCGSWTCCPGPAALAGSGPVERRTCRVTSAPSPPRTQRRGELF</sequence>
<dbReference type="Proteomes" id="UP001172101">
    <property type="component" value="Unassembled WGS sequence"/>
</dbReference>
<keyword evidence="3" id="KW-1185">Reference proteome</keyword>
<gene>
    <name evidence="2" type="ORF">B0T26DRAFT_216908</name>
</gene>
<dbReference type="RefSeq" id="XP_060298311.1">
    <property type="nucleotide sequence ID" value="XM_060433819.1"/>
</dbReference>
<protein>
    <submittedName>
        <fullName evidence="2">Uncharacterized protein</fullName>
    </submittedName>
</protein>
<dbReference type="AlphaFoldDB" id="A0AA40AUR2"/>
<evidence type="ECO:0000313" key="2">
    <source>
        <dbReference type="EMBL" id="KAK0722387.1"/>
    </source>
</evidence>
<name>A0AA40AUR2_9PEZI</name>
<evidence type="ECO:0000256" key="1">
    <source>
        <dbReference type="SAM" id="MobiDB-lite"/>
    </source>
</evidence>
<proteinExistence type="predicted"/>
<accession>A0AA40AUR2</accession>
<dbReference type="GeneID" id="85317089"/>
<comment type="caution">
    <text evidence="2">The sequence shown here is derived from an EMBL/GenBank/DDBJ whole genome shotgun (WGS) entry which is preliminary data.</text>
</comment>
<feature type="region of interest" description="Disordered" evidence="1">
    <location>
        <begin position="113"/>
        <end position="140"/>
    </location>
</feature>
<reference evidence="2" key="1">
    <citation type="submission" date="2023-06" db="EMBL/GenBank/DDBJ databases">
        <title>Genome-scale phylogeny and comparative genomics of the fungal order Sordariales.</title>
        <authorList>
            <consortium name="Lawrence Berkeley National Laboratory"/>
            <person name="Hensen N."/>
            <person name="Bonometti L."/>
            <person name="Westerberg I."/>
            <person name="Brannstrom I.O."/>
            <person name="Guillou S."/>
            <person name="Cros-Aarteil S."/>
            <person name="Calhoun S."/>
            <person name="Haridas S."/>
            <person name="Kuo A."/>
            <person name="Mondo S."/>
            <person name="Pangilinan J."/>
            <person name="Riley R."/>
            <person name="LaButti K."/>
            <person name="Andreopoulos B."/>
            <person name="Lipzen A."/>
            <person name="Chen C."/>
            <person name="Yanf M."/>
            <person name="Daum C."/>
            <person name="Ng V."/>
            <person name="Clum A."/>
            <person name="Steindorff A."/>
            <person name="Ohm R."/>
            <person name="Martin F."/>
            <person name="Silar P."/>
            <person name="Natvig D."/>
            <person name="Lalanne C."/>
            <person name="Gautier V."/>
            <person name="Ament-velasquez S.L."/>
            <person name="Kruys A."/>
            <person name="Hutchinson M.I."/>
            <person name="Powell A.J."/>
            <person name="Barry K."/>
            <person name="Miller A.N."/>
            <person name="Grigoriev I.V."/>
            <person name="Debuchy R."/>
            <person name="Gladieux P."/>
            <person name="Thoren M.H."/>
            <person name="Johannesson H."/>
        </authorList>
    </citation>
    <scope>NUCLEOTIDE SEQUENCE</scope>
    <source>
        <strain evidence="2">SMH2392-1A</strain>
    </source>
</reference>
<evidence type="ECO:0000313" key="3">
    <source>
        <dbReference type="Proteomes" id="UP001172101"/>
    </source>
</evidence>
<organism evidence="2 3">
    <name type="scientific">Lasiosphaeria miniovina</name>
    <dbReference type="NCBI Taxonomy" id="1954250"/>
    <lineage>
        <taxon>Eukaryota</taxon>
        <taxon>Fungi</taxon>
        <taxon>Dikarya</taxon>
        <taxon>Ascomycota</taxon>
        <taxon>Pezizomycotina</taxon>
        <taxon>Sordariomycetes</taxon>
        <taxon>Sordariomycetidae</taxon>
        <taxon>Sordariales</taxon>
        <taxon>Lasiosphaeriaceae</taxon>
        <taxon>Lasiosphaeria</taxon>
    </lineage>
</organism>